<dbReference type="InterPro" id="IPR011611">
    <property type="entry name" value="PfkB_dom"/>
</dbReference>
<evidence type="ECO:0000256" key="1">
    <source>
        <dbReference type="ARBA" id="ARBA00001946"/>
    </source>
</evidence>
<evidence type="ECO:0000313" key="14">
    <source>
        <dbReference type="Proteomes" id="UP000663699"/>
    </source>
</evidence>
<dbReference type="GO" id="GO:0005634">
    <property type="term" value="C:nucleus"/>
    <property type="evidence" value="ECO:0007669"/>
    <property type="project" value="TreeGrafter"/>
</dbReference>
<keyword evidence="7 11" id="KW-0547">Nucleotide-binding</keyword>
<dbReference type="GO" id="GO:0006166">
    <property type="term" value="P:purine ribonucleoside salvage"/>
    <property type="evidence" value="ECO:0007669"/>
    <property type="project" value="UniProtKB-KW"/>
</dbReference>
<dbReference type="UniPathway" id="UPA00588">
    <property type="reaction ID" value="UER00659"/>
</dbReference>
<dbReference type="Proteomes" id="UP000663699">
    <property type="component" value="Chromosome 5"/>
</dbReference>
<protein>
    <recommendedName>
        <fullName evidence="4 11">Adenosine kinase</fullName>
        <shortName evidence="11">AK</shortName>
        <ecNumber evidence="4 11">2.7.1.20</ecNumber>
    </recommendedName>
    <alternativeName>
        <fullName evidence="11">Adenosine 5'-phosphotransferase</fullName>
    </alternativeName>
</protein>
<evidence type="ECO:0000256" key="7">
    <source>
        <dbReference type="ARBA" id="ARBA00022741"/>
    </source>
</evidence>
<dbReference type="GO" id="GO:0006144">
    <property type="term" value="P:purine nucleobase metabolic process"/>
    <property type="evidence" value="ECO:0007669"/>
    <property type="project" value="TreeGrafter"/>
</dbReference>
<dbReference type="PANTHER" id="PTHR45769:SF3">
    <property type="entry name" value="ADENOSINE KINASE"/>
    <property type="match status" value="1"/>
</dbReference>
<gene>
    <name evidence="13" type="ORF">MERGE_002471</name>
</gene>
<evidence type="ECO:0000256" key="3">
    <source>
        <dbReference type="ARBA" id="ARBA00010688"/>
    </source>
</evidence>
<feature type="domain" description="Carbohydrate kinase PfkB" evidence="12">
    <location>
        <begin position="27"/>
        <end position="117"/>
    </location>
</feature>
<evidence type="ECO:0000256" key="2">
    <source>
        <dbReference type="ARBA" id="ARBA00004801"/>
    </source>
</evidence>
<evidence type="ECO:0000256" key="9">
    <source>
        <dbReference type="ARBA" id="ARBA00022840"/>
    </source>
</evidence>
<reference evidence="13" key="1">
    <citation type="submission" date="2020-06" db="EMBL/GenBank/DDBJ databases">
        <title>Genomes of multiple members of Pneumocystis genus reveal paths to human pathogen Pneumocystis jirovecii.</title>
        <authorList>
            <person name="Cisse O.H."/>
            <person name="Ma L."/>
            <person name="Dekker J."/>
            <person name="Khil P."/>
            <person name="Jo J."/>
            <person name="Brenchley J."/>
            <person name="Blair R."/>
            <person name="Pahar B."/>
            <person name="Chabe M."/>
            <person name="Van Rompay K.A."/>
            <person name="Keesler R."/>
            <person name="Sukura A."/>
            <person name="Hirsch V."/>
            <person name="Kutty G."/>
            <person name="Liu Y."/>
            <person name="Peng L."/>
            <person name="Chen J."/>
            <person name="Song J."/>
            <person name="Weissenbacher-Lang C."/>
            <person name="Xu J."/>
            <person name="Upham N.S."/>
            <person name="Stajich J.E."/>
            <person name="Cuomo C.A."/>
            <person name="Cushion M.T."/>
            <person name="Kovacs J.A."/>
        </authorList>
    </citation>
    <scope>NUCLEOTIDE SEQUENCE</scope>
    <source>
        <strain evidence="13">2A</strain>
    </source>
</reference>
<dbReference type="GO" id="GO:0005829">
    <property type="term" value="C:cytosol"/>
    <property type="evidence" value="ECO:0007669"/>
    <property type="project" value="TreeGrafter"/>
</dbReference>
<evidence type="ECO:0000256" key="4">
    <source>
        <dbReference type="ARBA" id="ARBA00012119"/>
    </source>
</evidence>
<keyword evidence="5 11" id="KW-0808">Transferase</keyword>
<dbReference type="OrthoDB" id="432447at2759"/>
<keyword evidence="14" id="KW-1185">Reference proteome</keyword>
<dbReference type="AlphaFoldDB" id="A0A899FXH9"/>
<feature type="active site" description="Proton acceptor" evidence="10">
    <location>
        <position position="273"/>
    </location>
</feature>
<sequence>MAKEYVLFGLGNPLLDIQVKDSGFLKKYGLKPNDSILSEEKHMPIYQEILALSDVQYIAGGSAQNTLRGAQYILPENSTVYVGCVGRDQFADHLKSVAKQDGLRTEYLVDVTTPTGIFQDHWQHDLLLLNADYYYVEGYHLSSSISSVISLSEEAALNNKVFIMNLSAGYLCHAYKDVMDTLSQYWDCLIGNETEAISFADAHGLKTNDIIDIALYIARLPKINTSRPRIVVITQGPCDIVFVESFNKRIVIDHVPVPKVSDDEIVDTNATGDAFAGGFIAGLISGYSVKKSIRCGIWLAQLCIRQSGSTYPFPKQTFHDEDD</sequence>
<evidence type="ECO:0000256" key="8">
    <source>
        <dbReference type="ARBA" id="ARBA00022777"/>
    </source>
</evidence>
<comment type="cofactor">
    <cofactor evidence="1 11">
        <name>Mg(2+)</name>
        <dbReference type="ChEBI" id="CHEBI:18420"/>
    </cofactor>
</comment>
<comment type="similarity">
    <text evidence="3 11">Belongs to the carbohydrate kinase PfkB family.</text>
</comment>
<evidence type="ECO:0000256" key="6">
    <source>
        <dbReference type="ARBA" id="ARBA00022726"/>
    </source>
</evidence>
<evidence type="ECO:0000256" key="10">
    <source>
        <dbReference type="PIRSR" id="PIRSR601805-1"/>
    </source>
</evidence>
<dbReference type="GO" id="GO:0044209">
    <property type="term" value="P:AMP salvage"/>
    <property type="evidence" value="ECO:0007669"/>
    <property type="project" value="UniProtKB-UniRule"/>
</dbReference>
<dbReference type="InterPro" id="IPR001805">
    <property type="entry name" value="Adenokinase"/>
</dbReference>
<organism evidence="13 14">
    <name type="scientific">Pneumocystis wakefieldiae</name>
    <dbReference type="NCBI Taxonomy" id="38082"/>
    <lineage>
        <taxon>Eukaryota</taxon>
        <taxon>Fungi</taxon>
        <taxon>Dikarya</taxon>
        <taxon>Ascomycota</taxon>
        <taxon>Taphrinomycotina</taxon>
        <taxon>Pneumocystomycetes</taxon>
        <taxon>Pneumocystaceae</taxon>
        <taxon>Pneumocystis</taxon>
    </lineage>
</organism>
<keyword evidence="8 11" id="KW-0418">Kinase</keyword>
<dbReference type="CDD" id="cd01168">
    <property type="entry name" value="adenosine_kinase"/>
    <property type="match status" value="1"/>
</dbReference>
<dbReference type="GO" id="GO:0004001">
    <property type="term" value="F:adenosine kinase activity"/>
    <property type="evidence" value="ECO:0007669"/>
    <property type="project" value="UniProtKB-UniRule"/>
</dbReference>
<evidence type="ECO:0000256" key="5">
    <source>
        <dbReference type="ARBA" id="ARBA00022679"/>
    </source>
</evidence>
<dbReference type="Gene3D" id="3.40.1190.20">
    <property type="match status" value="1"/>
</dbReference>
<feature type="domain" description="Carbohydrate kinase PfkB" evidence="12">
    <location>
        <begin position="124"/>
        <end position="315"/>
    </location>
</feature>
<proteinExistence type="inferred from homology"/>
<keyword evidence="6 11" id="KW-0660">Purine salvage</keyword>
<accession>A0A899FXH9</accession>
<dbReference type="EMBL" id="CP054536">
    <property type="protein sequence ID" value="QSL65166.1"/>
    <property type="molecule type" value="Genomic_DNA"/>
</dbReference>
<comment type="function">
    <text evidence="11">ATP dependent phosphorylation of adenosine and other related nucleoside analogs to monophosphate derivatives.</text>
</comment>
<comment type="catalytic activity">
    <reaction evidence="11">
        <text>adenosine + ATP = AMP + ADP + H(+)</text>
        <dbReference type="Rhea" id="RHEA:20824"/>
        <dbReference type="ChEBI" id="CHEBI:15378"/>
        <dbReference type="ChEBI" id="CHEBI:16335"/>
        <dbReference type="ChEBI" id="CHEBI:30616"/>
        <dbReference type="ChEBI" id="CHEBI:456215"/>
        <dbReference type="ChEBI" id="CHEBI:456216"/>
        <dbReference type="EC" id="2.7.1.20"/>
    </reaction>
</comment>
<evidence type="ECO:0000313" key="13">
    <source>
        <dbReference type="EMBL" id="QSL65166.1"/>
    </source>
</evidence>
<keyword evidence="9 11" id="KW-0067">ATP-binding</keyword>
<dbReference type="SUPFAM" id="SSF53613">
    <property type="entry name" value="Ribokinase-like"/>
    <property type="match status" value="1"/>
</dbReference>
<dbReference type="InterPro" id="IPR029056">
    <property type="entry name" value="Ribokinase-like"/>
</dbReference>
<comment type="pathway">
    <text evidence="2 11">Purine metabolism; AMP biosynthesis via salvage pathway; AMP from adenosine: step 1/1.</text>
</comment>
<dbReference type="PANTHER" id="PTHR45769">
    <property type="entry name" value="ADENOSINE KINASE"/>
    <property type="match status" value="1"/>
</dbReference>
<evidence type="ECO:0000259" key="12">
    <source>
        <dbReference type="Pfam" id="PF00294"/>
    </source>
</evidence>
<dbReference type="EC" id="2.7.1.20" evidence="4 11"/>
<evidence type="ECO:0000256" key="11">
    <source>
        <dbReference type="RuleBase" id="RU368116"/>
    </source>
</evidence>
<dbReference type="Pfam" id="PF00294">
    <property type="entry name" value="PfkB"/>
    <property type="match status" value="2"/>
</dbReference>
<name>A0A899FXH9_9ASCO</name>
<keyword evidence="11" id="KW-0460">Magnesium</keyword>
<dbReference type="GO" id="GO:0005524">
    <property type="term" value="F:ATP binding"/>
    <property type="evidence" value="ECO:0007669"/>
    <property type="project" value="UniProtKB-UniRule"/>
</dbReference>